<accession>A0A381N430</accession>
<dbReference type="GO" id="GO:0009378">
    <property type="term" value="F:four-way junction helicase activity"/>
    <property type="evidence" value="ECO:0007669"/>
    <property type="project" value="InterPro"/>
</dbReference>
<feature type="domain" description="Holliday junction DNA helicase RuvA C-terminal" evidence="6">
    <location>
        <begin position="145"/>
        <end position="185"/>
    </location>
</feature>
<sequence>VDKDPEGEVVVEVSGIGYRVSVNPRTLAEMPEIGSDVFMHVHHHIREGDQQLYGFATLIERRCFESVIGAHGVGPALAMAVLATLPPVELRQAVATNDVDALCLVPGVGKKTAQRMVLELKNRLEIPGFDGSQPEDSGETVSTPISDVRDALTQMGFGSEEVRRAVDGLQGDETSTMLRNALQRLAAK</sequence>
<feature type="non-terminal residue" evidence="7">
    <location>
        <position position="1"/>
    </location>
</feature>
<dbReference type="HAMAP" id="MF_00031">
    <property type="entry name" value="DNA_HJ_migration_RuvA"/>
    <property type="match status" value="1"/>
</dbReference>
<proteinExistence type="inferred from homology"/>
<dbReference type="SUPFAM" id="SSF47781">
    <property type="entry name" value="RuvA domain 2-like"/>
    <property type="match status" value="1"/>
</dbReference>
<reference evidence="7" key="1">
    <citation type="submission" date="2018-05" db="EMBL/GenBank/DDBJ databases">
        <authorList>
            <person name="Lanie J.A."/>
            <person name="Ng W.-L."/>
            <person name="Kazmierczak K.M."/>
            <person name="Andrzejewski T.M."/>
            <person name="Davidsen T.M."/>
            <person name="Wayne K.J."/>
            <person name="Tettelin H."/>
            <person name="Glass J.I."/>
            <person name="Rusch D."/>
            <person name="Podicherti R."/>
            <person name="Tsui H.-C.T."/>
            <person name="Winkler M.E."/>
        </authorList>
    </citation>
    <scope>NUCLEOTIDE SEQUENCE</scope>
</reference>
<feature type="domain" description="DNA helicase Holliday junction RuvA type" evidence="5">
    <location>
        <begin position="6"/>
        <end position="54"/>
    </location>
</feature>
<keyword evidence="1" id="KW-0963">Cytoplasm</keyword>
<name>A0A381N430_9ZZZZ</name>
<dbReference type="EMBL" id="UINC01000111">
    <property type="protein sequence ID" value="SUZ49277.1"/>
    <property type="molecule type" value="Genomic_DNA"/>
</dbReference>
<dbReference type="InterPro" id="IPR013849">
    <property type="entry name" value="DNA_helicase_Holl-junc_RuvA_I"/>
</dbReference>
<dbReference type="InterPro" id="IPR012340">
    <property type="entry name" value="NA-bd_OB-fold"/>
</dbReference>
<evidence type="ECO:0000256" key="2">
    <source>
        <dbReference type="ARBA" id="ARBA00022763"/>
    </source>
</evidence>
<dbReference type="Pfam" id="PF07499">
    <property type="entry name" value="RuvA_C"/>
    <property type="match status" value="1"/>
</dbReference>
<dbReference type="NCBIfam" id="TIGR00084">
    <property type="entry name" value="ruvA"/>
    <property type="match status" value="1"/>
</dbReference>
<dbReference type="GO" id="GO:0005524">
    <property type="term" value="F:ATP binding"/>
    <property type="evidence" value="ECO:0007669"/>
    <property type="project" value="InterPro"/>
</dbReference>
<evidence type="ECO:0000313" key="7">
    <source>
        <dbReference type="EMBL" id="SUZ49277.1"/>
    </source>
</evidence>
<protein>
    <recommendedName>
        <fullName evidence="8">DNA helicase Holliday junction RuvA type domain-containing protein</fullName>
    </recommendedName>
</protein>
<evidence type="ECO:0000256" key="1">
    <source>
        <dbReference type="ARBA" id="ARBA00022490"/>
    </source>
</evidence>
<organism evidence="7">
    <name type="scientific">marine metagenome</name>
    <dbReference type="NCBI Taxonomy" id="408172"/>
    <lineage>
        <taxon>unclassified sequences</taxon>
        <taxon>metagenomes</taxon>
        <taxon>ecological metagenomes</taxon>
    </lineage>
</organism>
<evidence type="ECO:0000259" key="6">
    <source>
        <dbReference type="Pfam" id="PF07499"/>
    </source>
</evidence>
<keyword evidence="3" id="KW-0238">DNA-binding</keyword>
<dbReference type="Gene3D" id="2.40.50.140">
    <property type="entry name" value="Nucleic acid-binding proteins"/>
    <property type="match status" value="1"/>
</dbReference>
<gene>
    <name evidence="7" type="ORF">METZ01_LOCUS2131</name>
</gene>
<dbReference type="InterPro" id="IPR000085">
    <property type="entry name" value="RuvA"/>
</dbReference>
<evidence type="ECO:0008006" key="8">
    <source>
        <dbReference type="Google" id="ProtNLM"/>
    </source>
</evidence>
<dbReference type="Pfam" id="PF01330">
    <property type="entry name" value="RuvA_N"/>
    <property type="match status" value="1"/>
</dbReference>
<dbReference type="InterPro" id="IPR011114">
    <property type="entry name" value="RuvA_C"/>
</dbReference>
<dbReference type="SUPFAM" id="SSF50249">
    <property type="entry name" value="Nucleic acid-binding proteins"/>
    <property type="match status" value="1"/>
</dbReference>
<dbReference type="InterPro" id="IPR010994">
    <property type="entry name" value="RuvA_2-like"/>
</dbReference>
<evidence type="ECO:0000256" key="3">
    <source>
        <dbReference type="ARBA" id="ARBA00023125"/>
    </source>
</evidence>
<dbReference type="InterPro" id="IPR036267">
    <property type="entry name" value="RuvA_C_sf"/>
</dbReference>
<dbReference type="GO" id="GO:0006281">
    <property type="term" value="P:DNA repair"/>
    <property type="evidence" value="ECO:0007669"/>
    <property type="project" value="UniProtKB-KW"/>
</dbReference>
<dbReference type="GO" id="GO:0006310">
    <property type="term" value="P:DNA recombination"/>
    <property type="evidence" value="ECO:0007669"/>
    <property type="project" value="InterPro"/>
</dbReference>
<dbReference type="AlphaFoldDB" id="A0A381N430"/>
<dbReference type="Gene3D" id="1.10.150.20">
    <property type="entry name" value="5' to 3' exonuclease, C-terminal subdomain"/>
    <property type="match status" value="1"/>
</dbReference>
<keyword evidence="4" id="KW-0234">DNA repair</keyword>
<dbReference type="GO" id="GO:0003677">
    <property type="term" value="F:DNA binding"/>
    <property type="evidence" value="ECO:0007669"/>
    <property type="project" value="UniProtKB-KW"/>
</dbReference>
<evidence type="ECO:0000256" key="4">
    <source>
        <dbReference type="ARBA" id="ARBA00023204"/>
    </source>
</evidence>
<dbReference type="GO" id="GO:0009379">
    <property type="term" value="C:Holliday junction helicase complex"/>
    <property type="evidence" value="ECO:0007669"/>
    <property type="project" value="InterPro"/>
</dbReference>
<dbReference type="SUPFAM" id="SSF46929">
    <property type="entry name" value="DNA helicase RuvA subunit, C-terminal domain"/>
    <property type="match status" value="1"/>
</dbReference>
<dbReference type="Pfam" id="PF14520">
    <property type="entry name" value="HHH_5"/>
    <property type="match status" value="1"/>
</dbReference>
<evidence type="ECO:0000259" key="5">
    <source>
        <dbReference type="Pfam" id="PF01330"/>
    </source>
</evidence>
<keyword evidence="2" id="KW-0227">DNA damage</keyword>